<name>A0ABD3XAH1_SINWO</name>
<evidence type="ECO:0000256" key="3">
    <source>
        <dbReference type="SAM" id="SignalP"/>
    </source>
</evidence>
<feature type="chain" id="PRO_5044764655" description="Enoyl reductase (ER) domain-containing protein" evidence="3">
    <location>
        <begin position="22"/>
        <end position="366"/>
    </location>
</feature>
<keyword evidence="6" id="KW-1185">Reference proteome</keyword>
<dbReference type="InterPro" id="IPR013149">
    <property type="entry name" value="ADH-like_C"/>
</dbReference>
<accession>A0ABD3XAH1</accession>
<dbReference type="SUPFAM" id="SSF51735">
    <property type="entry name" value="NAD(P)-binding Rossmann-fold domains"/>
    <property type="match status" value="1"/>
</dbReference>
<dbReference type="PANTHER" id="PTHR48106:SF18">
    <property type="entry name" value="QUINONE OXIDOREDUCTASE PIG3"/>
    <property type="match status" value="1"/>
</dbReference>
<organism evidence="5 6">
    <name type="scientific">Sinanodonta woodiana</name>
    <name type="common">Chinese pond mussel</name>
    <name type="synonym">Anodonta woodiana</name>
    <dbReference type="NCBI Taxonomy" id="1069815"/>
    <lineage>
        <taxon>Eukaryota</taxon>
        <taxon>Metazoa</taxon>
        <taxon>Spiralia</taxon>
        <taxon>Lophotrochozoa</taxon>
        <taxon>Mollusca</taxon>
        <taxon>Bivalvia</taxon>
        <taxon>Autobranchia</taxon>
        <taxon>Heteroconchia</taxon>
        <taxon>Palaeoheterodonta</taxon>
        <taxon>Unionida</taxon>
        <taxon>Unionoidea</taxon>
        <taxon>Unionidae</taxon>
        <taxon>Unioninae</taxon>
        <taxon>Sinanodonta</taxon>
    </lineage>
</organism>
<feature type="domain" description="Enoyl reductase (ER)" evidence="4">
    <location>
        <begin position="34"/>
        <end position="350"/>
    </location>
</feature>
<evidence type="ECO:0000256" key="2">
    <source>
        <dbReference type="ARBA" id="ARBA00023002"/>
    </source>
</evidence>
<protein>
    <recommendedName>
        <fullName evidence="4">Enoyl reductase (ER) domain-containing protein</fullName>
    </recommendedName>
</protein>
<keyword evidence="2" id="KW-0560">Oxidoreductase</keyword>
<proteinExistence type="predicted"/>
<gene>
    <name evidence="5" type="ORF">ACJMK2_028375</name>
</gene>
<dbReference type="InterPro" id="IPR013154">
    <property type="entry name" value="ADH-like_N"/>
</dbReference>
<dbReference type="SUPFAM" id="SSF50129">
    <property type="entry name" value="GroES-like"/>
    <property type="match status" value="1"/>
</dbReference>
<dbReference type="InterPro" id="IPR020843">
    <property type="entry name" value="ER"/>
</dbReference>
<comment type="caution">
    <text evidence="5">The sequence shown here is derived from an EMBL/GenBank/DDBJ whole genome shotgun (WGS) entry which is preliminary data.</text>
</comment>
<dbReference type="InterPro" id="IPR036291">
    <property type="entry name" value="NAD(P)-bd_dom_sf"/>
</dbReference>
<keyword evidence="3" id="KW-0732">Signal</keyword>
<sequence>MRVPVLIRVLSLVHNLNQVMAIRTMYRYAYFEPGGPEKLEIRSKELPMTLKDKHVLMKVFSTAVNRADILQRSGFYPPPPGESEILGLEAAGVVDQMGPNCSDRWKKGDRVMALLPGGGYAEYVAVHEDLLLHVPSNLNLTEAGGIPEAWLTAYQLLFFVGNVQPGDIVLIHAGASGVGTAAIQLTRHAGATPIITAGSNAKIQTALDLGASRGFNYKDGDFSKAVLEATNGRGVDVILDCVGASFYEQNINVIATDGRWVLYGLMGGGSINADIFSKLIRKRVSLIATLLRSRSLEYKKKLINSFTEQILPLFERGELKLTIDRVLPFDEVAEAHKLMESNTNTGKIILKVHEENQSTVTQHEEL</sequence>
<dbReference type="PANTHER" id="PTHR48106">
    <property type="entry name" value="QUINONE OXIDOREDUCTASE PIG3-RELATED"/>
    <property type="match status" value="1"/>
</dbReference>
<reference evidence="5 6" key="1">
    <citation type="submission" date="2024-11" db="EMBL/GenBank/DDBJ databases">
        <title>Chromosome-level genome assembly of the freshwater bivalve Anodonta woodiana.</title>
        <authorList>
            <person name="Chen X."/>
        </authorList>
    </citation>
    <scope>NUCLEOTIDE SEQUENCE [LARGE SCALE GENOMIC DNA]</scope>
    <source>
        <strain evidence="5">MN2024</strain>
        <tissue evidence="5">Gills</tissue>
    </source>
</reference>
<evidence type="ECO:0000313" key="5">
    <source>
        <dbReference type="EMBL" id="KAL3881993.1"/>
    </source>
</evidence>
<dbReference type="InterPro" id="IPR014189">
    <property type="entry name" value="Quinone_OxRdtase_PIG3"/>
</dbReference>
<dbReference type="AlphaFoldDB" id="A0ABD3XAH1"/>
<dbReference type="Pfam" id="PF08240">
    <property type="entry name" value="ADH_N"/>
    <property type="match status" value="1"/>
</dbReference>
<dbReference type="FunFam" id="3.40.50.720:FF:000314">
    <property type="entry name" value="Quinone oxidoreductase PIG3"/>
    <property type="match status" value="1"/>
</dbReference>
<dbReference type="Gene3D" id="3.40.50.720">
    <property type="entry name" value="NAD(P)-binding Rossmann-like Domain"/>
    <property type="match status" value="1"/>
</dbReference>
<keyword evidence="1" id="KW-0521">NADP</keyword>
<dbReference type="Gene3D" id="3.90.180.10">
    <property type="entry name" value="Medium-chain alcohol dehydrogenases, catalytic domain"/>
    <property type="match status" value="1"/>
</dbReference>
<dbReference type="EMBL" id="JBJQND010000003">
    <property type="protein sequence ID" value="KAL3881993.1"/>
    <property type="molecule type" value="Genomic_DNA"/>
</dbReference>
<dbReference type="Proteomes" id="UP001634394">
    <property type="component" value="Unassembled WGS sequence"/>
</dbReference>
<dbReference type="GO" id="GO:0016491">
    <property type="term" value="F:oxidoreductase activity"/>
    <property type="evidence" value="ECO:0007669"/>
    <property type="project" value="UniProtKB-KW"/>
</dbReference>
<dbReference type="InterPro" id="IPR011032">
    <property type="entry name" value="GroES-like_sf"/>
</dbReference>
<evidence type="ECO:0000259" key="4">
    <source>
        <dbReference type="SMART" id="SM00829"/>
    </source>
</evidence>
<evidence type="ECO:0000256" key="1">
    <source>
        <dbReference type="ARBA" id="ARBA00022857"/>
    </source>
</evidence>
<evidence type="ECO:0000313" key="6">
    <source>
        <dbReference type="Proteomes" id="UP001634394"/>
    </source>
</evidence>
<dbReference type="CDD" id="cd05276">
    <property type="entry name" value="p53_inducible_oxidoreductase"/>
    <property type="match status" value="1"/>
</dbReference>
<feature type="signal peptide" evidence="3">
    <location>
        <begin position="1"/>
        <end position="21"/>
    </location>
</feature>
<dbReference type="NCBIfam" id="TIGR02824">
    <property type="entry name" value="quinone_pig3"/>
    <property type="match status" value="1"/>
</dbReference>
<dbReference type="Pfam" id="PF00107">
    <property type="entry name" value="ADH_zinc_N"/>
    <property type="match status" value="1"/>
</dbReference>
<dbReference type="SMART" id="SM00829">
    <property type="entry name" value="PKS_ER"/>
    <property type="match status" value="1"/>
</dbReference>